<comment type="catalytic activity">
    <reaction evidence="1">
        <text>RNA(n) + a ribonucleoside 5'-triphosphate = RNA(n+1) + diphosphate</text>
        <dbReference type="Rhea" id="RHEA:21248"/>
        <dbReference type="Rhea" id="RHEA-COMP:14527"/>
        <dbReference type="Rhea" id="RHEA-COMP:17342"/>
        <dbReference type="ChEBI" id="CHEBI:33019"/>
        <dbReference type="ChEBI" id="CHEBI:61557"/>
        <dbReference type="ChEBI" id="CHEBI:140395"/>
        <dbReference type="EC" id="2.7.7.6"/>
    </reaction>
</comment>
<dbReference type="InterPro" id="IPR010997">
    <property type="entry name" value="HRDC-like_sf"/>
</dbReference>
<dbReference type="GO" id="GO:0005737">
    <property type="term" value="C:cytoplasm"/>
    <property type="evidence" value="ECO:0007669"/>
    <property type="project" value="UniProtKB-SubCell"/>
</dbReference>
<dbReference type="InParanoid" id="I3TDS9"/>
<evidence type="ECO:0000256" key="1">
    <source>
        <dbReference type="HAMAP-Rule" id="MF_00864"/>
    </source>
</evidence>
<name>I3TDS9_THEC1</name>
<reference evidence="2 3" key="1">
    <citation type="journal article" date="2012" name="J. Bacteriol.">
        <title>Complete genome sequence of the hyperthermophilic cellulolytic Crenarchaeon 'Thermogladius cellulolyticus' 1633.</title>
        <authorList>
            <person name="Mardanov A.V."/>
            <person name="Kochetkova T.V."/>
            <person name="Beletsky A.V."/>
            <person name="Bonch-Osmolovskaya E.A."/>
            <person name="Ravin N.V."/>
            <person name="Skryabin K.G."/>
        </authorList>
    </citation>
    <scope>NUCLEOTIDE SEQUENCE [LARGE SCALE GENOMIC DNA]</scope>
    <source>
        <strain evidence="3">DSM 22663 / VKM B-2946 / 1633</strain>
    </source>
</reference>
<comment type="subcellular location">
    <subcellularLocation>
        <location evidence="1">Cytoplasm</location>
    </subcellularLocation>
</comment>
<dbReference type="InterPro" id="IPR005574">
    <property type="entry name" value="Rpb4/RPC9"/>
</dbReference>
<dbReference type="STRING" id="1184251.TCELL_0492"/>
<dbReference type="GO" id="GO:0000166">
    <property type="term" value="F:nucleotide binding"/>
    <property type="evidence" value="ECO:0007669"/>
    <property type="project" value="InterPro"/>
</dbReference>
<dbReference type="Pfam" id="PF03874">
    <property type="entry name" value="RNA_pol_Rpb4"/>
    <property type="match status" value="1"/>
</dbReference>
<comment type="similarity">
    <text evidence="1">Belongs to the eukaryotic RPB4 RNA polymerase subunit family.</text>
</comment>
<dbReference type="GeneID" id="13012790"/>
<dbReference type="RefSeq" id="WP_014737167.1">
    <property type="nucleotide sequence ID" value="NC_017954.1"/>
</dbReference>
<dbReference type="GO" id="GO:0006352">
    <property type="term" value="P:DNA-templated transcription initiation"/>
    <property type="evidence" value="ECO:0007669"/>
    <property type="project" value="InterPro"/>
</dbReference>
<dbReference type="GO" id="GO:0000428">
    <property type="term" value="C:DNA-directed RNA polymerase complex"/>
    <property type="evidence" value="ECO:0007669"/>
    <property type="project" value="UniProtKB-KW"/>
</dbReference>
<dbReference type="eggNOG" id="arCOG01016">
    <property type="taxonomic scope" value="Archaea"/>
</dbReference>
<dbReference type="EMBL" id="CP003531">
    <property type="protein sequence ID" value="AFK50917.1"/>
    <property type="molecule type" value="Genomic_DNA"/>
</dbReference>
<proteinExistence type="inferred from homology"/>
<keyword evidence="1" id="KW-0808">Transferase</keyword>
<keyword evidence="1" id="KW-0963">Cytoplasm</keyword>
<organism evidence="2 3">
    <name type="scientific">Thermogladius calderae (strain DSM 22663 / VKM B-2946 / 1633)</name>
    <dbReference type="NCBI Taxonomy" id="1184251"/>
    <lineage>
        <taxon>Archaea</taxon>
        <taxon>Thermoproteota</taxon>
        <taxon>Thermoprotei</taxon>
        <taxon>Desulfurococcales</taxon>
        <taxon>Desulfurococcaceae</taxon>
        <taxon>Thermogladius</taxon>
    </lineage>
</organism>
<keyword evidence="3" id="KW-1185">Reference proteome</keyword>
<keyword evidence="1" id="KW-0804">Transcription</keyword>
<evidence type="ECO:0000313" key="2">
    <source>
        <dbReference type="EMBL" id="AFK50917.1"/>
    </source>
</evidence>
<dbReference type="EC" id="2.7.7.6" evidence="1"/>
<gene>
    <name evidence="1" type="primary">rpo4</name>
    <name evidence="1" type="synonym">rpoF</name>
    <name evidence="2" type="ordered locus">TCELL_0492</name>
</gene>
<evidence type="ECO:0000313" key="3">
    <source>
        <dbReference type="Proteomes" id="UP000005270"/>
    </source>
</evidence>
<dbReference type="InterPro" id="IPR010924">
    <property type="entry name" value="Rpo4"/>
</dbReference>
<comment type="function">
    <text evidence="1">DNA-dependent RNA polymerase (RNAP) catalyzes the transcription of DNA into RNA using the four ribonucleoside triphosphates as substrates. This subunit is less well bound than the others.</text>
</comment>
<dbReference type="KEGG" id="thg:TCELL_0492"/>
<dbReference type="Gene3D" id="1.20.1250.40">
    <property type="match status" value="1"/>
</dbReference>
<dbReference type="Proteomes" id="UP000005270">
    <property type="component" value="Chromosome"/>
</dbReference>
<comment type="subunit">
    <text evidence="1">Part of the RNA polymerase complex. Forms a stalk with Rpo7 that extends from the main structure.</text>
</comment>
<dbReference type="HAMAP" id="MF_00864">
    <property type="entry name" value="RNApol_arch_Rpo4"/>
    <property type="match status" value="1"/>
</dbReference>
<dbReference type="AlphaFoldDB" id="I3TDS9"/>
<dbReference type="OrthoDB" id="17876at2157"/>
<sequence>MSRVIRLNVVEQKVLSNPEAAHLLKDVVERIKSKEGSISPFLAKTLNYLSKHSKLKEDVGVEAVKSFLKGLGYKDETIVMIINLCPKTVEDLRILLDYEERYVEESVLNETVEYMKNVCL</sequence>
<keyword evidence="1" id="KW-0240">DNA-directed RNA polymerase</keyword>
<dbReference type="HOGENOM" id="CLU_165894_0_0_2"/>
<dbReference type="GO" id="GO:0003899">
    <property type="term" value="F:DNA-directed RNA polymerase activity"/>
    <property type="evidence" value="ECO:0007669"/>
    <property type="project" value="UniProtKB-UniRule"/>
</dbReference>
<dbReference type="SUPFAM" id="SSF47819">
    <property type="entry name" value="HRDC-like"/>
    <property type="match status" value="1"/>
</dbReference>
<accession>I3TDS9</accession>
<keyword evidence="1" id="KW-0548">Nucleotidyltransferase</keyword>
<protein>
    <recommendedName>
        <fullName evidence="1">DNA-directed RNA polymerase subunit Rpo4</fullName>
        <ecNumber evidence="1">2.7.7.6</ecNumber>
    </recommendedName>
    <alternativeName>
        <fullName evidence="1">DNA-directed RNA polymerase subunit F</fullName>
    </alternativeName>
</protein>
<dbReference type="InterPro" id="IPR038324">
    <property type="entry name" value="Rpb4/RPC9_sf"/>
</dbReference>